<feature type="domain" description="Cation-transporting P-type ATPase N-terminal" evidence="1">
    <location>
        <begin position="41"/>
        <end position="73"/>
    </location>
</feature>
<dbReference type="Pfam" id="PF00690">
    <property type="entry name" value="Cation_ATPase_N"/>
    <property type="match status" value="1"/>
</dbReference>
<sequence length="74" mass="8660">MVDEQPKSTYVILPENSIKNLTVAELYDKEKYDLSTMVEVDVFTMLDATREGLTDEEVNERLLKFGHNRLEHKE</sequence>
<accession>A0A8S3BID9</accession>
<protein>
    <recommendedName>
        <fullName evidence="1">Cation-transporting P-type ATPase N-terminal domain-containing protein</fullName>
    </recommendedName>
</protein>
<dbReference type="InterPro" id="IPR004014">
    <property type="entry name" value="ATPase_P-typ_cation-transptr_N"/>
</dbReference>
<organism evidence="2 3">
    <name type="scientific">Rotaria magnacalcarata</name>
    <dbReference type="NCBI Taxonomy" id="392030"/>
    <lineage>
        <taxon>Eukaryota</taxon>
        <taxon>Metazoa</taxon>
        <taxon>Spiralia</taxon>
        <taxon>Gnathifera</taxon>
        <taxon>Rotifera</taxon>
        <taxon>Eurotatoria</taxon>
        <taxon>Bdelloidea</taxon>
        <taxon>Philodinida</taxon>
        <taxon>Philodinidae</taxon>
        <taxon>Rotaria</taxon>
    </lineage>
</organism>
<dbReference type="Proteomes" id="UP000681720">
    <property type="component" value="Unassembled WGS sequence"/>
</dbReference>
<gene>
    <name evidence="2" type="ORF">GIL414_LOCUS48195</name>
</gene>
<feature type="non-terminal residue" evidence="2">
    <location>
        <position position="1"/>
    </location>
</feature>
<name>A0A8S3BID9_9BILA</name>
<dbReference type="InterPro" id="IPR023298">
    <property type="entry name" value="ATPase_P-typ_TM_dom_sf"/>
</dbReference>
<comment type="caution">
    <text evidence="2">The sequence shown here is derived from an EMBL/GenBank/DDBJ whole genome shotgun (WGS) entry which is preliminary data.</text>
</comment>
<evidence type="ECO:0000313" key="2">
    <source>
        <dbReference type="EMBL" id="CAF4825161.1"/>
    </source>
</evidence>
<dbReference type="AlphaFoldDB" id="A0A8S3BID9"/>
<dbReference type="SUPFAM" id="SSF81665">
    <property type="entry name" value="Calcium ATPase, transmembrane domain M"/>
    <property type="match status" value="1"/>
</dbReference>
<proteinExistence type="predicted"/>
<reference evidence="2" key="1">
    <citation type="submission" date="2021-02" db="EMBL/GenBank/DDBJ databases">
        <authorList>
            <person name="Nowell W R."/>
        </authorList>
    </citation>
    <scope>NUCLEOTIDE SEQUENCE</scope>
</reference>
<evidence type="ECO:0000259" key="1">
    <source>
        <dbReference type="Pfam" id="PF00690"/>
    </source>
</evidence>
<dbReference type="EMBL" id="CAJOBJ010155596">
    <property type="protein sequence ID" value="CAF4825161.1"/>
    <property type="molecule type" value="Genomic_DNA"/>
</dbReference>
<evidence type="ECO:0000313" key="3">
    <source>
        <dbReference type="Proteomes" id="UP000681720"/>
    </source>
</evidence>